<organism evidence="2 3">
    <name type="scientific">Catenaria anguillulae PL171</name>
    <dbReference type="NCBI Taxonomy" id="765915"/>
    <lineage>
        <taxon>Eukaryota</taxon>
        <taxon>Fungi</taxon>
        <taxon>Fungi incertae sedis</taxon>
        <taxon>Blastocladiomycota</taxon>
        <taxon>Blastocladiomycetes</taxon>
        <taxon>Blastocladiales</taxon>
        <taxon>Catenariaceae</taxon>
        <taxon>Catenaria</taxon>
    </lineage>
</organism>
<feature type="compositionally biased region" description="Polar residues" evidence="1">
    <location>
        <begin position="9"/>
        <end position="33"/>
    </location>
</feature>
<accession>A0A1Y2H592</accession>
<gene>
    <name evidence="2" type="ORF">BCR44DRAFT_230405</name>
</gene>
<comment type="caution">
    <text evidence="2">The sequence shown here is derived from an EMBL/GenBank/DDBJ whole genome shotgun (WGS) entry which is preliminary data.</text>
</comment>
<proteinExistence type="predicted"/>
<reference evidence="2 3" key="1">
    <citation type="submission" date="2016-07" db="EMBL/GenBank/DDBJ databases">
        <title>Pervasive Adenine N6-methylation of Active Genes in Fungi.</title>
        <authorList>
            <consortium name="DOE Joint Genome Institute"/>
            <person name="Mondo S.J."/>
            <person name="Dannebaum R.O."/>
            <person name="Kuo R.C."/>
            <person name="Labutti K."/>
            <person name="Haridas S."/>
            <person name="Kuo A."/>
            <person name="Salamov A."/>
            <person name="Ahrendt S.R."/>
            <person name="Lipzen A."/>
            <person name="Sullivan W."/>
            <person name="Andreopoulos W.B."/>
            <person name="Clum A."/>
            <person name="Lindquist E."/>
            <person name="Daum C."/>
            <person name="Ramamoorthy G.K."/>
            <person name="Gryganskyi A."/>
            <person name="Culley D."/>
            <person name="Magnuson J.K."/>
            <person name="James T.Y."/>
            <person name="O'Malley M.A."/>
            <person name="Stajich J.E."/>
            <person name="Spatafora J.W."/>
            <person name="Visel A."/>
            <person name="Grigoriev I.V."/>
        </authorList>
    </citation>
    <scope>NUCLEOTIDE SEQUENCE [LARGE SCALE GENOMIC DNA]</scope>
    <source>
        <strain evidence="2 3">PL171</strain>
    </source>
</reference>
<feature type="region of interest" description="Disordered" evidence="1">
    <location>
        <begin position="1"/>
        <end position="130"/>
    </location>
</feature>
<name>A0A1Y2H592_9FUNG</name>
<dbReference type="EMBL" id="MCFL01000133">
    <property type="protein sequence ID" value="ORZ29705.1"/>
    <property type="molecule type" value="Genomic_DNA"/>
</dbReference>
<dbReference type="AlphaFoldDB" id="A0A1Y2H592"/>
<evidence type="ECO:0000313" key="3">
    <source>
        <dbReference type="Proteomes" id="UP000193411"/>
    </source>
</evidence>
<dbReference type="Proteomes" id="UP000193411">
    <property type="component" value="Unassembled WGS sequence"/>
</dbReference>
<keyword evidence="3" id="KW-1185">Reference proteome</keyword>
<protein>
    <submittedName>
        <fullName evidence="2">Uncharacterized protein</fullName>
    </submittedName>
</protein>
<evidence type="ECO:0000256" key="1">
    <source>
        <dbReference type="SAM" id="MobiDB-lite"/>
    </source>
</evidence>
<sequence length="130" mass="14252">MPLARVSVFGSSSLRPRSATQLQSSQHVSPNYSHRQHATRLGDTGPCCSAARDQPTAGRTAPPRPSSRRLGRAARVLPRPSLYHLHDTDTDGHRRRPAGARLGERPNPRAHHQHGRNLAADPPCAREFPP</sequence>
<evidence type="ECO:0000313" key="2">
    <source>
        <dbReference type="EMBL" id="ORZ29705.1"/>
    </source>
</evidence>